<sequence length="180" mass="21232">MWLRLLWQSLSWRSRSKLELGAVATRTFRVWPTDLDIYMHMNNGIFLTLLDIGRYDQAMRSNLWPQWKARKWYPVVVASNITFRKSLTPWQLFDLETKVIGWDDEAFYFEQRFVVKGEIYARAIVRIRFLKNPRGIVSPAEVLEAIDFGGERPALPKWVADWAKSSLLPRVKESAPSLWQ</sequence>
<dbReference type="Gene3D" id="3.10.129.10">
    <property type="entry name" value="Hotdog Thioesterase"/>
    <property type="match status" value="1"/>
</dbReference>
<dbReference type="SUPFAM" id="SSF54637">
    <property type="entry name" value="Thioesterase/thiol ester dehydrase-isomerase"/>
    <property type="match status" value="1"/>
</dbReference>
<dbReference type="PANTHER" id="PTHR12475">
    <property type="match status" value="1"/>
</dbReference>
<gene>
    <name evidence="1" type="ORF">UFOPK2370_01133</name>
</gene>
<protein>
    <submittedName>
        <fullName evidence="1">Unannotated protein</fullName>
    </submittedName>
</protein>
<dbReference type="EMBL" id="CAEZXK010000045">
    <property type="protein sequence ID" value="CAB4693930.1"/>
    <property type="molecule type" value="Genomic_DNA"/>
</dbReference>
<reference evidence="1" key="1">
    <citation type="submission" date="2020-05" db="EMBL/GenBank/DDBJ databases">
        <authorList>
            <person name="Chiriac C."/>
            <person name="Salcher M."/>
            <person name="Ghai R."/>
            <person name="Kavagutti S V."/>
        </authorList>
    </citation>
    <scope>NUCLEOTIDE SEQUENCE</scope>
</reference>
<dbReference type="InterPro" id="IPR029069">
    <property type="entry name" value="HotDog_dom_sf"/>
</dbReference>
<proteinExistence type="predicted"/>
<dbReference type="AlphaFoldDB" id="A0A6J6P3M3"/>
<dbReference type="PANTHER" id="PTHR12475:SF4">
    <property type="entry name" value="PROTEIN THEM6"/>
    <property type="match status" value="1"/>
</dbReference>
<dbReference type="Pfam" id="PF13279">
    <property type="entry name" value="4HBT_2"/>
    <property type="match status" value="1"/>
</dbReference>
<name>A0A6J6P3M3_9ZZZZ</name>
<dbReference type="CDD" id="cd00586">
    <property type="entry name" value="4HBT"/>
    <property type="match status" value="1"/>
</dbReference>
<organism evidence="1">
    <name type="scientific">freshwater metagenome</name>
    <dbReference type="NCBI Taxonomy" id="449393"/>
    <lineage>
        <taxon>unclassified sequences</taxon>
        <taxon>metagenomes</taxon>
        <taxon>ecological metagenomes</taxon>
    </lineage>
</organism>
<evidence type="ECO:0000313" key="1">
    <source>
        <dbReference type="EMBL" id="CAB4693930.1"/>
    </source>
</evidence>
<accession>A0A6J6P3M3</accession>
<dbReference type="InterPro" id="IPR051490">
    <property type="entry name" value="THEM6_lcsJ_thioesterase"/>
</dbReference>